<evidence type="ECO:0000313" key="1">
    <source>
        <dbReference type="EMBL" id="SDR40477.1"/>
    </source>
</evidence>
<protein>
    <recommendedName>
        <fullName evidence="3">Regulatory protein, FmdB family</fullName>
    </recommendedName>
</protein>
<dbReference type="InterPro" id="IPR055982">
    <property type="entry name" value="DUF7560"/>
</dbReference>
<dbReference type="OrthoDB" id="284396at2157"/>
<evidence type="ECO:0008006" key="3">
    <source>
        <dbReference type="Google" id="ProtNLM"/>
    </source>
</evidence>
<dbReference type="AlphaFoldDB" id="A0A1H1IS09"/>
<name>A0A1H1IS09_NATTX</name>
<accession>A0A1H1IS09</accession>
<reference evidence="2" key="1">
    <citation type="submission" date="2016-10" db="EMBL/GenBank/DDBJ databases">
        <authorList>
            <person name="Varghese N."/>
            <person name="Submissions S."/>
        </authorList>
    </citation>
    <scope>NUCLEOTIDE SEQUENCE [LARGE SCALE GENOMIC DNA]</scope>
    <source>
        <strain evidence="2">DSM 24767</strain>
    </source>
</reference>
<organism evidence="1 2">
    <name type="scientific">Natronobacterium texcoconense</name>
    <dbReference type="NCBI Taxonomy" id="1095778"/>
    <lineage>
        <taxon>Archaea</taxon>
        <taxon>Methanobacteriati</taxon>
        <taxon>Methanobacteriota</taxon>
        <taxon>Stenosarchaea group</taxon>
        <taxon>Halobacteria</taxon>
        <taxon>Halobacteriales</taxon>
        <taxon>Natrialbaceae</taxon>
        <taxon>Natronobacterium</taxon>
    </lineage>
</organism>
<dbReference type="Pfam" id="PF24441">
    <property type="entry name" value="DUF7560"/>
    <property type="match status" value="1"/>
</dbReference>
<evidence type="ECO:0000313" key="2">
    <source>
        <dbReference type="Proteomes" id="UP000198848"/>
    </source>
</evidence>
<proteinExistence type="predicted"/>
<keyword evidence="2" id="KW-1185">Reference proteome</keyword>
<sequence>MSTHDFTCPDCGRTIPVTDAMREATEHHGCPLCGASVSATQFA</sequence>
<dbReference type="RefSeq" id="WP_090385278.1">
    <property type="nucleotide sequence ID" value="NZ_FNLC01000005.1"/>
</dbReference>
<gene>
    <name evidence="1" type="ORF">SAMN04489842_3772</name>
</gene>
<dbReference type="Proteomes" id="UP000198848">
    <property type="component" value="Unassembled WGS sequence"/>
</dbReference>
<dbReference type="EMBL" id="FNLC01000005">
    <property type="protein sequence ID" value="SDR40477.1"/>
    <property type="molecule type" value="Genomic_DNA"/>
</dbReference>